<gene>
    <name evidence="1" type="ORF">UT53_C0023G0003</name>
</gene>
<evidence type="ECO:0000313" key="2">
    <source>
        <dbReference type="Proteomes" id="UP000034764"/>
    </source>
</evidence>
<reference evidence="1 2" key="1">
    <citation type="journal article" date="2015" name="Nature">
        <title>rRNA introns, odd ribosomes, and small enigmatic genomes across a large radiation of phyla.</title>
        <authorList>
            <person name="Brown C.T."/>
            <person name="Hug L.A."/>
            <person name="Thomas B.C."/>
            <person name="Sharon I."/>
            <person name="Castelle C.J."/>
            <person name="Singh A."/>
            <person name="Wilkins M.J."/>
            <person name="Williams K.H."/>
            <person name="Banfield J.F."/>
        </authorList>
    </citation>
    <scope>NUCLEOTIDE SEQUENCE [LARGE SCALE GENOMIC DNA]</scope>
</reference>
<comment type="caution">
    <text evidence="1">The sequence shown here is derived from an EMBL/GenBank/DDBJ whole genome shotgun (WGS) entry which is preliminary data.</text>
</comment>
<sequence>MNADEFIYSSFNGGASRIGMGWVKFVHGGLPHLLTNLAQIFPDLAKRFDWLSSDETTTVVS</sequence>
<dbReference type="EMBL" id="LBXD01000023">
    <property type="protein sequence ID" value="KKR23337.1"/>
    <property type="molecule type" value="Genomic_DNA"/>
</dbReference>
<accession>A0A0G0SCC6</accession>
<dbReference type="Proteomes" id="UP000034764">
    <property type="component" value="Unassembled WGS sequence"/>
</dbReference>
<evidence type="ECO:0000313" key="1">
    <source>
        <dbReference type="EMBL" id="KKR23337.1"/>
    </source>
</evidence>
<name>A0A0G0SCC6_9BACT</name>
<dbReference type="AlphaFoldDB" id="A0A0G0SCC6"/>
<proteinExistence type="predicted"/>
<protein>
    <submittedName>
        <fullName evidence="1">Uncharacterized protein</fullName>
    </submittedName>
</protein>
<organism evidence="1 2">
    <name type="scientific">Candidatus Yanofskybacteria bacterium GW2011_GWD2_39_48</name>
    <dbReference type="NCBI Taxonomy" id="1619031"/>
    <lineage>
        <taxon>Bacteria</taxon>
        <taxon>Candidatus Yanofskyibacteriota</taxon>
    </lineage>
</organism>